<organism evidence="2 3">
    <name type="scientific">Trichoplax adhaerens</name>
    <name type="common">Trichoplax reptans</name>
    <dbReference type="NCBI Taxonomy" id="10228"/>
    <lineage>
        <taxon>Eukaryota</taxon>
        <taxon>Metazoa</taxon>
        <taxon>Placozoa</taxon>
        <taxon>Uniplacotomia</taxon>
        <taxon>Trichoplacea</taxon>
        <taxon>Trichoplacidae</taxon>
        <taxon>Trichoplax</taxon>
    </lineage>
</organism>
<dbReference type="Proteomes" id="UP000009022">
    <property type="component" value="Unassembled WGS sequence"/>
</dbReference>
<proteinExistence type="predicted"/>
<dbReference type="eggNOG" id="KOG4389">
    <property type="taxonomic scope" value="Eukaryota"/>
</dbReference>
<evidence type="ECO:0000259" key="1">
    <source>
        <dbReference type="Pfam" id="PF00135"/>
    </source>
</evidence>
<dbReference type="PANTHER" id="PTHR11559">
    <property type="entry name" value="CARBOXYLESTERASE"/>
    <property type="match status" value="1"/>
</dbReference>
<dbReference type="InterPro" id="IPR019819">
    <property type="entry name" value="Carboxylesterase_B_CS"/>
</dbReference>
<dbReference type="InterPro" id="IPR050309">
    <property type="entry name" value="Type-B_Carboxylest/Lipase"/>
</dbReference>
<sequence length="535" mass="60931">ILISTSRGPIRGNVVYGAKGKFSYEFLGIPYAQPPINKLRFKPPVPYSEEWMNPFEATTSPALCPQRSKPFSSSSGLSTQNEDCLYLSIYTPEINTSTLLPVLIWLGDVYNDYTHPSWRSSRRLVQEEEIIVITVSYRRGIFGFLPTIGKKDGTGDDELVYNLALLDQQMALNWIFHTIRDFGGNTEKITLGGYDHGSAMTMLHLLSPNSRGLFQQCLLQSGTPLNENGFHYIEEDRMLDMVLRMANSTGRSAVNDSITETMNEILVQFQNMTMRSLLKMEDQLVKENPSWQFLPVIDGRSIPDKADKMIQQGRFYKANIMIGLSQDSHLALAVTNHSNKSKHESDDSDDFTQHLSRYIDPSSPFKPLIAHAYGRYTDKHGKAPMQTSITYLNTDRNILLPAVFCANHFANFGLSTYFYILDHLVDSSLGDDTSPNSDIPFEMVYLFGNPVNYFKRVPVLNQYSPTLLHQSIKYWSEFIRSGKPNNEIAHWPRYEDSKQPILVISGINSSIHHGYRIKFVHLWNKLLPQISDQLE</sequence>
<accession>B3RKA6</accession>
<dbReference type="PhylomeDB" id="B3RKA6"/>
<dbReference type="SUPFAM" id="SSF53474">
    <property type="entry name" value="alpha/beta-Hydrolases"/>
    <property type="match status" value="1"/>
</dbReference>
<dbReference type="InterPro" id="IPR029058">
    <property type="entry name" value="AB_hydrolase_fold"/>
</dbReference>
<keyword evidence="3" id="KW-1185">Reference proteome</keyword>
<dbReference type="Pfam" id="PF00135">
    <property type="entry name" value="COesterase"/>
    <property type="match status" value="1"/>
</dbReference>
<feature type="non-terminal residue" evidence="2">
    <location>
        <position position="535"/>
    </location>
</feature>
<dbReference type="InterPro" id="IPR002018">
    <property type="entry name" value="CarbesteraseB"/>
</dbReference>
<dbReference type="STRING" id="10228.B3RKA6"/>
<dbReference type="AlphaFoldDB" id="B3RKA6"/>
<feature type="domain" description="Carboxylesterase type B" evidence="1">
    <location>
        <begin position="3"/>
        <end position="523"/>
    </location>
</feature>
<dbReference type="ESTHER" id="triad-b3rka6">
    <property type="family name" value="Cholinesterase-like"/>
</dbReference>
<dbReference type="KEGG" id="tad:TRIADDRAFT_13189"/>
<name>B3RKA6_TRIAD</name>
<feature type="non-terminal residue" evidence="2">
    <location>
        <position position="1"/>
    </location>
</feature>
<dbReference type="OrthoDB" id="19653at2759"/>
<dbReference type="Gene3D" id="3.40.50.1820">
    <property type="entry name" value="alpha/beta hydrolase"/>
    <property type="match status" value="1"/>
</dbReference>
<gene>
    <name evidence="2" type="ORF">TRIADDRAFT_13189</name>
</gene>
<dbReference type="CTD" id="6749585"/>
<dbReference type="RefSeq" id="XP_002109094.1">
    <property type="nucleotide sequence ID" value="XM_002109058.1"/>
</dbReference>
<dbReference type="PROSITE" id="PS00941">
    <property type="entry name" value="CARBOXYLESTERASE_B_2"/>
    <property type="match status" value="1"/>
</dbReference>
<evidence type="ECO:0000313" key="2">
    <source>
        <dbReference type="EMBL" id="EDV29892.1"/>
    </source>
</evidence>
<protein>
    <recommendedName>
        <fullName evidence="1">Carboxylesterase type B domain-containing protein</fullName>
    </recommendedName>
</protein>
<dbReference type="InParanoid" id="B3RKA6"/>
<reference evidence="2 3" key="1">
    <citation type="journal article" date="2008" name="Nature">
        <title>The Trichoplax genome and the nature of placozoans.</title>
        <authorList>
            <person name="Srivastava M."/>
            <person name="Begovic E."/>
            <person name="Chapman J."/>
            <person name="Putnam N.H."/>
            <person name="Hellsten U."/>
            <person name="Kawashima T."/>
            <person name="Kuo A."/>
            <person name="Mitros T."/>
            <person name="Salamov A."/>
            <person name="Carpenter M.L."/>
            <person name="Signorovitch A.Y."/>
            <person name="Moreno M.A."/>
            <person name="Kamm K."/>
            <person name="Grimwood J."/>
            <person name="Schmutz J."/>
            <person name="Shapiro H."/>
            <person name="Grigoriev I.V."/>
            <person name="Buss L.W."/>
            <person name="Schierwater B."/>
            <person name="Dellaporta S.L."/>
            <person name="Rokhsar D.S."/>
        </authorList>
    </citation>
    <scope>NUCLEOTIDE SEQUENCE [LARGE SCALE GENOMIC DNA]</scope>
    <source>
        <strain evidence="2 3">Grell-BS-1999</strain>
    </source>
</reference>
<evidence type="ECO:0000313" key="3">
    <source>
        <dbReference type="Proteomes" id="UP000009022"/>
    </source>
</evidence>
<dbReference type="HOGENOM" id="CLU_006586_13_0_1"/>
<dbReference type="EMBL" id="DS985241">
    <property type="protein sequence ID" value="EDV29892.1"/>
    <property type="molecule type" value="Genomic_DNA"/>
</dbReference>
<dbReference type="GeneID" id="6749585"/>